<comment type="caution">
    <text evidence="1">The sequence shown here is derived from an EMBL/GenBank/DDBJ whole genome shotgun (WGS) entry which is preliminary data.</text>
</comment>
<dbReference type="Proteomes" id="UP000243579">
    <property type="component" value="Unassembled WGS sequence"/>
</dbReference>
<accession>A0A1V9Z2K4</accession>
<keyword evidence="2" id="KW-1185">Reference proteome</keyword>
<proteinExistence type="predicted"/>
<evidence type="ECO:0000313" key="2">
    <source>
        <dbReference type="Proteomes" id="UP000243579"/>
    </source>
</evidence>
<reference evidence="1 2" key="1">
    <citation type="journal article" date="2014" name="Genome Biol. Evol.">
        <title>The secreted proteins of Achlya hypogyna and Thraustotheca clavata identify the ancestral oomycete secretome and reveal gene acquisitions by horizontal gene transfer.</title>
        <authorList>
            <person name="Misner I."/>
            <person name="Blouin N."/>
            <person name="Leonard G."/>
            <person name="Richards T.A."/>
            <person name="Lane C.E."/>
        </authorList>
    </citation>
    <scope>NUCLEOTIDE SEQUENCE [LARGE SCALE GENOMIC DNA]</scope>
    <source>
        <strain evidence="1 2">ATCC 48635</strain>
    </source>
</reference>
<dbReference type="EMBL" id="JNBR01000473">
    <property type="protein sequence ID" value="OQR92224.1"/>
    <property type="molecule type" value="Genomic_DNA"/>
</dbReference>
<organism evidence="1 2">
    <name type="scientific">Achlya hypogyna</name>
    <name type="common">Oomycete</name>
    <name type="synonym">Protoachlya hypogyna</name>
    <dbReference type="NCBI Taxonomy" id="1202772"/>
    <lineage>
        <taxon>Eukaryota</taxon>
        <taxon>Sar</taxon>
        <taxon>Stramenopiles</taxon>
        <taxon>Oomycota</taxon>
        <taxon>Saprolegniomycetes</taxon>
        <taxon>Saprolegniales</taxon>
        <taxon>Achlyaceae</taxon>
        <taxon>Achlya</taxon>
    </lineage>
</organism>
<dbReference type="OrthoDB" id="10291887at2759"/>
<name>A0A1V9Z2K4_ACHHY</name>
<sequence length="160" mass="17648">MLGVEHKLKLHALSSASGICGGDEVVFTRSDGTYLSVGRGGKLCFRRPAVGQLVFPTAARFAILGSGTSDGISSNSLFYLRSVETQQLVGYEAQPRRHAPSHLVRPVGRLVLFDERKENSRSLPVAFFKRNHTSFRESEFGRRTSGFVVRPSDRITGYCI</sequence>
<protein>
    <submittedName>
        <fullName evidence="1">Uncharacterized protein</fullName>
    </submittedName>
</protein>
<gene>
    <name evidence="1" type="ORF">ACHHYP_20148</name>
</gene>
<dbReference type="AlphaFoldDB" id="A0A1V9Z2K4"/>
<evidence type="ECO:0000313" key="1">
    <source>
        <dbReference type="EMBL" id="OQR92224.1"/>
    </source>
</evidence>